<evidence type="ECO:0000256" key="2">
    <source>
        <dbReference type="ARBA" id="ARBA00002451"/>
    </source>
</evidence>
<comment type="function">
    <text evidence="2">Secreted tripeptidyl-peptidase which degrades proteins at acidic pHs and is involved in virulence.</text>
</comment>
<dbReference type="GO" id="GO:0046872">
    <property type="term" value="F:metal ion binding"/>
    <property type="evidence" value="ECO:0007669"/>
    <property type="project" value="UniProtKB-UniRule"/>
</dbReference>
<reference evidence="17 18" key="1">
    <citation type="submission" date="2016-04" db="EMBL/GenBank/DDBJ databases">
        <title>A degradative enzymes factory behind the ericoid mycorrhizal symbiosis.</title>
        <authorList>
            <consortium name="DOE Joint Genome Institute"/>
            <person name="Martino E."/>
            <person name="Morin E."/>
            <person name="Grelet G."/>
            <person name="Kuo A."/>
            <person name="Kohler A."/>
            <person name="Daghino S."/>
            <person name="Barry K."/>
            <person name="Choi C."/>
            <person name="Cichocki N."/>
            <person name="Clum A."/>
            <person name="Copeland A."/>
            <person name="Hainaut M."/>
            <person name="Haridas S."/>
            <person name="Labutti K."/>
            <person name="Lindquist E."/>
            <person name="Lipzen A."/>
            <person name="Khouja H.-R."/>
            <person name="Murat C."/>
            <person name="Ohm R."/>
            <person name="Olson A."/>
            <person name="Spatafora J."/>
            <person name="Veneault-Fourrey C."/>
            <person name="Henrissat B."/>
            <person name="Grigoriev I."/>
            <person name="Martin F."/>
            <person name="Perotto S."/>
        </authorList>
    </citation>
    <scope>NUCLEOTIDE SEQUENCE [LARGE SCALE GENOMIC DNA]</scope>
    <source>
        <strain evidence="17 18">F</strain>
    </source>
</reference>
<evidence type="ECO:0000256" key="5">
    <source>
        <dbReference type="ARBA" id="ARBA00022525"/>
    </source>
</evidence>
<feature type="active site" description="Charge relay system" evidence="15">
    <location>
        <position position="249"/>
    </location>
</feature>
<evidence type="ECO:0000256" key="14">
    <source>
        <dbReference type="ARBA" id="ARBA00023180"/>
    </source>
</evidence>
<evidence type="ECO:0000256" key="10">
    <source>
        <dbReference type="ARBA" id="ARBA00022825"/>
    </source>
</evidence>
<proteinExistence type="predicted"/>
<evidence type="ECO:0000256" key="13">
    <source>
        <dbReference type="ARBA" id="ARBA00023145"/>
    </source>
</evidence>
<protein>
    <recommendedName>
        <fullName evidence="4">tripeptidyl-peptidase II</fullName>
        <ecNumber evidence="4">3.4.14.10</ecNumber>
    </recommendedName>
</protein>
<dbReference type="OrthoDB" id="409122at2759"/>
<comment type="catalytic activity">
    <reaction evidence="1">
        <text>Release of an N-terminal tripeptide from a polypeptide.</text>
        <dbReference type="EC" id="3.4.14.10"/>
    </reaction>
</comment>
<evidence type="ECO:0000256" key="7">
    <source>
        <dbReference type="ARBA" id="ARBA00022723"/>
    </source>
</evidence>
<comment type="cofactor">
    <cofactor evidence="15">
        <name>Ca(2+)</name>
        <dbReference type="ChEBI" id="CHEBI:29108"/>
    </cofactor>
    <text evidence="15">Binds 1 Ca(2+) ion per subunit.</text>
</comment>
<keyword evidence="11 15" id="KW-0106">Calcium</keyword>
<gene>
    <name evidence="17" type="ORF">L207DRAFT_511691</name>
</gene>
<accession>A0A2J6RTU9</accession>
<keyword evidence="13" id="KW-0865">Zymogen</keyword>
<keyword evidence="10 15" id="KW-0720">Serine protease</keyword>
<dbReference type="GO" id="GO:0006508">
    <property type="term" value="P:proteolysis"/>
    <property type="evidence" value="ECO:0007669"/>
    <property type="project" value="UniProtKB-KW"/>
</dbReference>
<feature type="binding site" evidence="15">
    <location>
        <position position="505"/>
    </location>
    <ligand>
        <name>Ca(2+)</name>
        <dbReference type="ChEBI" id="CHEBI:29108"/>
    </ligand>
</feature>
<dbReference type="InterPro" id="IPR015366">
    <property type="entry name" value="S53_propep"/>
</dbReference>
<dbReference type="InterPro" id="IPR050819">
    <property type="entry name" value="Tripeptidyl-peptidase_I"/>
</dbReference>
<dbReference type="PANTHER" id="PTHR14218">
    <property type="entry name" value="PROTEASE S8 TRIPEPTIDYL PEPTIDASE I CLN2"/>
    <property type="match status" value="1"/>
</dbReference>
<feature type="active site" description="Charge relay system" evidence="15">
    <location>
        <position position="462"/>
    </location>
</feature>
<dbReference type="EC" id="3.4.14.10" evidence="4"/>
<feature type="binding site" evidence="15">
    <location>
        <position position="504"/>
    </location>
    <ligand>
        <name>Ca(2+)</name>
        <dbReference type="ChEBI" id="CHEBI:29108"/>
    </ligand>
</feature>
<dbReference type="InterPro" id="IPR036852">
    <property type="entry name" value="Peptidase_S8/S53_dom_sf"/>
</dbReference>
<dbReference type="InterPro" id="IPR030400">
    <property type="entry name" value="Sedolisin_dom"/>
</dbReference>
<evidence type="ECO:0000256" key="11">
    <source>
        <dbReference type="ARBA" id="ARBA00022837"/>
    </source>
</evidence>
<evidence type="ECO:0000256" key="3">
    <source>
        <dbReference type="ARBA" id="ARBA00004239"/>
    </source>
</evidence>
<dbReference type="PROSITE" id="PS51695">
    <property type="entry name" value="SEDOLISIN"/>
    <property type="match status" value="1"/>
</dbReference>
<feature type="binding site" evidence="15">
    <location>
        <position position="523"/>
    </location>
    <ligand>
        <name>Ca(2+)</name>
        <dbReference type="ChEBI" id="CHEBI:29108"/>
    </ligand>
</feature>
<keyword evidence="14" id="KW-0325">Glycoprotein</keyword>
<dbReference type="GO" id="GO:0004252">
    <property type="term" value="F:serine-type endopeptidase activity"/>
    <property type="evidence" value="ECO:0007669"/>
    <property type="project" value="UniProtKB-UniRule"/>
</dbReference>
<evidence type="ECO:0000256" key="4">
    <source>
        <dbReference type="ARBA" id="ARBA00012462"/>
    </source>
</evidence>
<sequence length="552" mass="59321">MRLQLTSPVSDPSHERYGQHLSIHEVTDLVKPSDESLDLVHSWLEDNGIPTSHCEYSPAKDWIKISLPINAIENLLDTQYSVFEHSEGGYLVRAPEWSVPKHLHEHITAIQPTTSFFSPQKLGRTFKKVLDISADTPPPSTNNPPRNTDPAIIAACNATLVTPLCLRTLYGTVNYTVQSASKNSIALNDFLGESNNRSDTKLFLQRYRPDAVSGADKFSVQLIANGNNEQTQENATELAAGKDMEGNLDSETIISLSYPTPLIAYSTGGSPPFTPDLLTPTNTNEPYLEWLNYVLNQTSLPQVISTSYADDEQSVPLSYALSVCAGFAQLGARGVSLFFGSGDAGVGQDGACVSNDGKNVSTFLAMFPTSCPYITSVGATKFIPEIVATDASNGFVSGGGFSRYFARPSYQDAIVTPYIKALGTQFSGLYNASGRAYPDLSAQGYHYSTIWNGSLMPLDGTSASTPTVASIFSLVNDDLIAKGKPPMGFLNPWLYSVGYKGFMDVVNGSAIGCGTTGFPAKEGWDAVSGFGTPWFPSIRELAANASAAVVAR</sequence>
<keyword evidence="12" id="KW-0843">Virulence</keyword>
<keyword evidence="5" id="KW-0964">Secreted</keyword>
<feature type="domain" description="Peptidase S53" evidence="16">
    <location>
        <begin position="160"/>
        <end position="545"/>
    </location>
</feature>
<dbReference type="SUPFAM" id="SSF52743">
    <property type="entry name" value="Subtilisin-like"/>
    <property type="match status" value="1"/>
</dbReference>
<dbReference type="EMBL" id="KZ613944">
    <property type="protein sequence ID" value="PMD41940.1"/>
    <property type="molecule type" value="Genomic_DNA"/>
</dbReference>
<dbReference type="SUPFAM" id="SSF54897">
    <property type="entry name" value="Protease propeptides/inhibitors"/>
    <property type="match status" value="1"/>
</dbReference>
<dbReference type="Gene3D" id="3.40.50.200">
    <property type="entry name" value="Peptidase S8/S53 domain"/>
    <property type="match status" value="1"/>
</dbReference>
<dbReference type="GO" id="GO:0008240">
    <property type="term" value="F:tripeptidyl-peptidase activity"/>
    <property type="evidence" value="ECO:0007669"/>
    <property type="project" value="UniProtKB-EC"/>
</dbReference>
<dbReference type="AlphaFoldDB" id="A0A2J6RTU9"/>
<keyword evidence="9 15" id="KW-0378">Hydrolase</keyword>
<dbReference type="Proteomes" id="UP000235786">
    <property type="component" value="Unassembled WGS sequence"/>
</dbReference>
<keyword evidence="8" id="KW-0732">Signal</keyword>
<evidence type="ECO:0000256" key="6">
    <source>
        <dbReference type="ARBA" id="ARBA00022670"/>
    </source>
</evidence>
<evidence type="ECO:0000256" key="12">
    <source>
        <dbReference type="ARBA" id="ARBA00023026"/>
    </source>
</evidence>
<dbReference type="SMART" id="SM00944">
    <property type="entry name" value="Pro-kuma_activ"/>
    <property type="match status" value="1"/>
</dbReference>
<dbReference type="CDD" id="cd04056">
    <property type="entry name" value="Peptidases_S53"/>
    <property type="match status" value="1"/>
</dbReference>
<feature type="active site" description="Charge relay system" evidence="15">
    <location>
        <position position="245"/>
    </location>
</feature>
<dbReference type="STRING" id="1149755.A0A2J6RTU9"/>
<dbReference type="GO" id="GO:0005576">
    <property type="term" value="C:extracellular region"/>
    <property type="evidence" value="ECO:0007669"/>
    <property type="project" value="UniProtKB-SubCell"/>
</dbReference>
<keyword evidence="6 15" id="KW-0645">Protease</keyword>
<evidence type="ECO:0000256" key="1">
    <source>
        <dbReference type="ARBA" id="ARBA00001910"/>
    </source>
</evidence>
<feature type="binding site" evidence="15">
    <location>
        <position position="525"/>
    </location>
    <ligand>
        <name>Ca(2+)</name>
        <dbReference type="ChEBI" id="CHEBI:29108"/>
    </ligand>
</feature>
<comment type="subcellular location">
    <subcellularLocation>
        <location evidence="3">Secreted</location>
        <location evidence="3">Extracellular space</location>
    </subcellularLocation>
</comment>
<dbReference type="Pfam" id="PF09286">
    <property type="entry name" value="Pro-kuma_activ"/>
    <property type="match status" value="1"/>
</dbReference>
<evidence type="ECO:0000256" key="15">
    <source>
        <dbReference type="PROSITE-ProRule" id="PRU01032"/>
    </source>
</evidence>
<dbReference type="FunFam" id="3.40.50.200:FF:000015">
    <property type="entry name" value="Tripeptidyl peptidase A"/>
    <property type="match status" value="1"/>
</dbReference>
<evidence type="ECO:0000259" key="16">
    <source>
        <dbReference type="PROSITE" id="PS51695"/>
    </source>
</evidence>
<name>A0A2J6RTU9_HYAVF</name>
<organism evidence="17 18">
    <name type="scientific">Hyaloscypha variabilis (strain UAMH 11265 / GT02V1 / F)</name>
    <name type="common">Meliniomyces variabilis</name>
    <dbReference type="NCBI Taxonomy" id="1149755"/>
    <lineage>
        <taxon>Eukaryota</taxon>
        <taxon>Fungi</taxon>
        <taxon>Dikarya</taxon>
        <taxon>Ascomycota</taxon>
        <taxon>Pezizomycotina</taxon>
        <taxon>Leotiomycetes</taxon>
        <taxon>Helotiales</taxon>
        <taxon>Hyaloscyphaceae</taxon>
        <taxon>Hyaloscypha</taxon>
        <taxon>Hyaloscypha variabilis</taxon>
    </lineage>
</organism>
<evidence type="ECO:0000313" key="17">
    <source>
        <dbReference type="EMBL" id="PMD41940.1"/>
    </source>
</evidence>
<dbReference type="CDD" id="cd11377">
    <property type="entry name" value="Pro-peptidase_S53"/>
    <property type="match status" value="1"/>
</dbReference>
<evidence type="ECO:0000256" key="9">
    <source>
        <dbReference type="ARBA" id="ARBA00022801"/>
    </source>
</evidence>
<evidence type="ECO:0000256" key="8">
    <source>
        <dbReference type="ARBA" id="ARBA00022729"/>
    </source>
</evidence>
<keyword evidence="7 15" id="KW-0479">Metal-binding</keyword>
<dbReference type="PANTHER" id="PTHR14218:SF39">
    <property type="entry name" value="PEPTIDASE S53 DOMAIN-CONTAINING PROTEIN"/>
    <property type="match status" value="1"/>
</dbReference>
<keyword evidence="18" id="KW-1185">Reference proteome</keyword>
<evidence type="ECO:0000313" key="18">
    <source>
        <dbReference type="Proteomes" id="UP000235786"/>
    </source>
</evidence>